<evidence type="ECO:0000313" key="4">
    <source>
        <dbReference type="EMBL" id="OQD44989.1"/>
    </source>
</evidence>
<accession>A0A1V6LXU7</accession>
<keyword evidence="2" id="KW-0812">Transmembrane</keyword>
<protein>
    <recommendedName>
        <fullName evidence="3">Polysaccharide biosynthesis protein CapD-like domain-containing protein</fullName>
    </recommendedName>
</protein>
<dbReference type="InterPro" id="IPR036291">
    <property type="entry name" value="NAD(P)-bd_dom_sf"/>
</dbReference>
<evidence type="ECO:0000256" key="2">
    <source>
        <dbReference type="SAM" id="Phobius"/>
    </source>
</evidence>
<dbReference type="EMBL" id="MJUW02000111">
    <property type="protein sequence ID" value="OQD44989.1"/>
    <property type="molecule type" value="Genomic_DNA"/>
</dbReference>
<dbReference type="SUPFAM" id="SSF53335">
    <property type="entry name" value="S-adenosyl-L-methionine-dependent methyltransferases"/>
    <property type="match status" value="1"/>
</dbReference>
<evidence type="ECO:0000259" key="3">
    <source>
        <dbReference type="Pfam" id="PF02719"/>
    </source>
</evidence>
<dbReference type="PANTHER" id="PTHR43318">
    <property type="entry name" value="UDP-N-ACETYLGLUCOSAMINE 4,6-DEHYDRATASE"/>
    <property type="match status" value="1"/>
</dbReference>
<gene>
    <name evidence="4" type="ORF">BIY37_10820</name>
</gene>
<name>A0A1V6LXU7_9BACT</name>
<keyword evidence="2" id="KW-0472">Membrane</keyword>
<keyword evidence="5" id="KW-1185">Reference proteome</keyword>
<dbReference type="InterPro" id="IPR051203">
    <property type="entry name" value="Polysaccharide_Synthase-Rel"/>
</dbReference>
<feature type="transmembrane region" description="Helical" evidence="2">
    <location>
        <begin position="100"/>
        <end position="118"/>
    </location>
</feature>
<evidence type="ECO:0000256" key="1">
    <source>
        <dbReference type="ARBA" id="ARBA00007430"/>
    </source>
</evidence>
<proteinExistence type="inferred from homology"/>
<keyword evidence="2" id="KW-1133">Transmembrane helix</keyword>
<feature type="transmembrane region" description="Helical" evidence="2">
    <location>
        <begin position="33"/>
        <end position="53"/>
    </location>
</feature>
<dbReference type="InterPro" id="IPR003869">
    <property type="entry name" value="Polysac_CapD-like"/>
</dbReference>
<dbReference type="AlphaFoldDB" id="A0A1V6LXU7"/>
<feature type="transmembrane region" description="Helical" evidence="2">
    <location>
        <begin position="65"/>
        <end position="88"/>
    </location>
</feature>
<sequence length="1016" mass="117232">MDKTQEQPKNKVRLLNDGVYGELLHPTVFKRTFLLILSDCFFVSISLYLSFFIRFEFSFPDKYWVIFFSALPFFIFIKLLPLVCFGIYKISWRYFGLNDFIRVVIIQVASVCVLYILFKIPLPLLSDLPVTKALPFDMSLSEFPRSIFVIDWFIFLFLFSGLRSSRRLFLENIRTQNGKKYGKKTIVIGAGNTGEMIIRDMKRQGYGDYYPVGFLDDDVKKVRTCIHGLKVLGTTEKLGNIVSKYGVEALIIAIPSLNYKDLRRMFALGKSLAIDTIKIVPRIYDLHNPSVNIKNLEDIQAEDLLGRQTVEIDNKEIDTFLRNKVILITGAGGSIGSELVMQVCSFQPKKVVLLDIDETELHNVKHKLERLFPYLFDRTLINSRIQDKVVLITGDIRDVDVVDEIFEKFKPHIVFHAAAYKHVPIMEINCKEAVKTNMFGTYNMVKVSAKHHAEKFILISTDKAVRPTSIMGATKRMAEYICTAFHGSSETNFIAVRFGNVLGSRGSVIPIFLEQLKYGGPITITHKNIQRFFMTIQEAVSLVLQASVIGKGRDVLVLDMGEPVQILTMAEELIRIHGLRPYEDIDIQFVGLRPGEKLFEETLSAEEGTTASKHKKIFIAKQGNAYSKIEIETMIKGFEKLLKVLPIMDNYEIIRDVLRKYVKSFERRGYNRQNQWLEGTDPELSQGDDVLFRHNKMQFEKLLNELPAIEDYEIIRDTIKNYLQSLERRRQSKTSRTSEEAATLPQGIESARRYLQLVFGKKQYSLSFLDKAMEDELKEHIYFSRHPLNHDYLLTIGYQDNGKIAQNGKSVYFKGETWHYSSLENGEIRVLFPRNQAFSNTMRVLALLYNEFYKHEDDSFILHAAGLCKYGKGFIFTGESGAGKTIVSKLSLPEAEVLSDESVIVSKDHEGYWISHGPIKSEITNWGKKRIRLCTIFSLIKDDVNSVKRLNRSEMVRKLLDNLFYVNLSERRLLVDELEKRLKFIHDVYNHVTMYELRFKNDNSFWQEIERVALNS</sequence>
<feature type="domain" description="Polysaccharide biosynthesis protein CapD-like" evidence="3">
    <location>
        <begin position="326"/>
        <end position="621"/>
    </location>
</feature>
<dbReference type="Gene3D" id="3.40.50.720">
    <property type="entry name" value="NAD(P)-binding Rossmann-like Domain"/>
    <property type="match status" value="2"/>
</dbReference>
<dbReference type="Proteomes" id="UP000242219">
    <property type="component" value="Unassembled WGS sequence"/>
</dbReference>
<comment type="caution">
    <text evidence="4">The sequence shown here is derived from an EMBL/GenBank/DDBJ whole genome shotgun (WGS) entry which is preliminary data.</text>
</comment>
<dbReference type="SUPFAM" id="SSF51735">
    <property type="entry name" value="NAD(P)-binding Rossmann-fold domains"/>
    <property type="match status" value="1"/>
</dbReference>
<organism evidence="4 5">
    <name type="scientific">Candidatus Brocadia sapporoensis</name>
    <dbReference type="NCBI Taxonomy" id="392547"/>
    <lineage>
        <taxon>Bacteria</taxon>
        <taxon>Pseudomonadati</taxon>
        <taxon>Planctomycetota</taxon>
        <taxon>Candidatus Brocadiia</taxon>
        <taxon>Candidatus Brocadiales</taxon>
        <taxon>Candidatus Brocadiaceae</taxon>
        <taxon>Candidatus Brocadia</taxon>
    </lineage>
</organism>
<dbReference type="Pfam" id="PF13727">
    <property type="entry name" value="CoA_binding_3"/>
    <property type="match status" value="1"/>
</dbReference>
<dbReference type="InterPro" id="IPR029063">
    <property type="entry name" value="SAM-dependent_MTases_sf"/>
</dbReference>
<dbReference type="Pfam" id="PF02719">
    <property type="entry name" value="Polysacc_synt_2"/>
    <property type="match status" value="1"/>
</dbReference>
<evidence type="ECO:0000313" key="5">
    <source>
        <dbReference type="Proteomes" id="UP000242219"/>
    </source>
</evidence>
<dbReference type="PANTHER" id="PTHR43318:SF1">
    <property type="entry name" value="POLYSACCHARIDE BIOSYNTHESIS PROTEIN EPSC-RELATED"/>
    <property type="match status" value="1"/>
</dbReference>
<dbReference type="CDD" id="cd05237">
    <property type="entry name" value="UDP_invert_4-6DH_SDR_e"/>
    <property type="match status" value="1"/>
</dbReference>
<reference evidence="4 5" key="1">
    <citation type="journal article" date="2016" name="Genome Announc.">
        <title>Draft Genome Sequence of the Anaerobic Ammonium-Oxidizing Bacterium 'Candidatus Brocadia sp. 40'.</title>
        <authorList>
            <person name="Ali M."/>
            <person name="Haroon M.F."/>
            <person name="Narita Y."/>
            <person name="Zhang L."/>
            <person name="Rangel Shaw D."/>
            <person name="Okabe S."/>
            <person name="Saikaly P.E."/>
        </authorList>
    </citation>
    <scope>NUCLEOTIDE SEQUENCE [LARGE SCALE GENOMIC DNA]</scope>
    <source>
        <strain evidence="4 5">40</strain>
    </source>
</reference>
<comment type="similarity">
    <text evidence="1">Belongs to the polysaccharide synthase family.</text>
</comment>